<evidence type="ECO:0000313" key="7">
    <source>
        <dbReference type="Proteomes" id="UP000626210"/>
    </source>
</evidence>
<feature type="transmembrane region" description="Helical" evidence="4">
    <location>
        <begin position="250"/>
        <end position="267"/>
    </location>
</feature>
<evidence type="ECO:0000256" key="3">
    <source>
        <dbReference type="ARBA" id="ARBA00022679"/>
    </source>
</evidence>
<evidence type="ECO:0000313" key="6">
    <source>
        <dbReference type="EMBL" id="GHC84447.1"/>
    </source>
</evidence>
<dbReference type="InterPro" id="IPR001173">
    <property type="entry name" value="Glyco_trans_2-like"/>
</dbReference>
<feature type="transmembrane region" description="Helical" evidence="4">
    <location>
        <begin position="273"/>
        <end position="291"/>
    </location>
</feature>
<protein>
    <submittedName>
        <fullName evidence="6">Glycosyl transferase</fullName>
    </submittedName>
</protein>
<dbReference type="PANTHER" id="PTHR43179:SF12">
    <property type="entry name" value="GALACTOFURANOSYLTRANSFERASE GLFT2"/>
    <property type="match status" value="1"/>
</dbReference>
<keyword evidence="4" id="KW-0812">Transmembrane</keyword>
<evidence type="ECO:0000256" key="1">
    <source>
        <dbReference type="ARBA" id="ARBA00006739"/>
    </source>
</evidence>
<keyword evidence="4" id="KW-1133">Transmembrane helix</keyword>
<evidence type="ECO:0000256" key="4">
    <source>
        <dbReference type="SAM" id="Phobius"/>
    </source>
</evidence>
<sequence>MKRFAAADPAAPQVAVVIATCRRPGLLRRCLQALLRQQGLVHDWEIVVVDDGPCAETETLVRTLAEGGGTRPRLRYARAEGTRGPAGARNTGWRSTRAPVIAFTDDDTVPAPDWLAEGLRALEGGLVAAGGRVVVPVDGAPTDHARMTQGLERAEFVTANAFVRRNALLGVGGFDARFTRAWREDSDLQFALLERYGGVGRAERAVVVHPVRPVRWGISMAQQANVYFDALLYAKHPALFRSRIRRRPPWLYALVVGAGLAALGTALAGQGAWAGAFAALALAGCLVFALRRLRGASHAPGHVAEMLVTSLAIPFLACYWRLRGAWRFRTLFP</sequence>
<dbReference type="GO" id="GO:0016740">
    <property type="term" value="F:transferase activity"/>
    <property type="evidence" value="ECO:0007669"/>
    <property type="project" value="UniProtKB-KW"/>
</dbReference>
<comment type="similarity">
    <text evidence="1">Belongs to the glycosyltransferase 2 family.</text>
</comment>
<feature type="domain" description="Glycosyltransferase 2-like" evidence="5">
    <location>
        <begin position="16"/>
        <end position="152"/>
    </location>
</feature>
<feature type="transmembrane region" description="Helical" evidence="4">
    <location>
        <begin position="303"/>
        <end position="322"/>
    </location>
</feature>
<reference evidence="7" key="1">
    <citation type="journal article" date="2019" name="Int. J. Syst. Evol. Microbiol.">
        <title>The Global Catalogue of Microorganisms (GCM) 10K type strain sequencing project: providing services to taxonomists for standard genome sequencing and annotation.</title>
        <authorList>
            <consortium name="The Broad Institute Genomics Platform"/>
            <consortium name="The Broad Institute Genome Sequencing Center for Infectious Disease"/>
            <person name="Wu L."/>
            <person name="Ma J."/>
        </authorList>
    </citation>
    <scope>NUCLEOTIDE SEQUENCE [LARGE SCALE GENOMIC DNA]</scope>
    <source>
        <strain evidence="7">KCTC 23314</strain>
    </source>
</reference>
<organism evidence="6 7">
    <name type="scientific">Pseudorhodoferax aquiterrae</name>
    <dbReference type="NCBI Taxonomy" id="747304"/>
    <lineage>
        <taxon>Bacteria</taxon>
        <taxon>Pseudomonadati</taxon>
        <taxon>Pseudomonadota</taxon>
        <taxon>Betaproteobacteria</taxon>
        <taxon>Burkholderiales</taxon>
        <taxon>Comamonadaceae</taxon>
    </lineage>
</organism>
<dbReference type="InterPro" id="IPR029044">
    <property type="entry name" value="Nucleotide-diphossugar_trans"/>
</dbReference>
<evidence type="ECO:0000256" key="2">
    <source>
        <dbReference type="ARBA" id="ARBA00022676"/>
    </source>
</evidence>
<dbReference type="PANTHER" id="PTHR43179">
    <property type="entry name" value="RHAMNOSYLTRANSFERASE WBBL"/>
    <property type="match status" value="1"/>
</dbReference>
<keyword evidence="2" id="KW-0328">Glycosyltransferase</keyword>
<dbReference type="RefSeq" id="WP_229882848.1">
    <property type="nucleotide sequence ID" value="NZ_BMYK01000007.1"/>
</dbReference>
<dbReference type="CDD" id="cd00761">
    <property type="entry name" value="Glyco_tranf_GTA_type"/>
    <property type="match status" value="1"/>
</dbReference>
<dbReference type="EMBL" id="BMYK01000007">
    <property type="protein sequence ID" value="GHC84447.1"/>
    <property type="molecule type" value="Genomic_DNA"/>
</dbReference>
<comment type="caution">
    <text evidence="6">The sequence shown here is derived from an EMBL/GenBank/DDBJ whole genome shotgun (WGS) entry which is preliminary data.</text>
</comment>
<name>A0ABQ3G3Q5_9BURK</name>
<keyword evidence="4" id="KW-0472">Membrane</keyword>
<keyword evidence="7" id="KW-1185">Reference proteome</keyword>
<dbReference type="Pfam" id="PF00535">
    <property type="entry name" value="Glycos_transf_2"/>
    <property type="match status" value="1"/>
</dbReference>
<dbReference type="SUPFAM" id="SSF53448">
    <property type="entry name" value="Nucleotide-diphospho-sugar transferases"/>
    <property type="match status" value="1"/>
</dbReference>
<keyword evidence="3 6" id="KW-0808">Transferase</keyword>
<proteinExistence type="inferred from homology"/>
<evidence type="ECO:0000259" key="5">
    <source>
        <dbReference type="Pfam" id="PF00535"/>
    </source>
</evidence>
<gene>
    <name evidence="6" type="ORF">GCM10007320_28870</name>
</gene>
<dbReference type="Gene3D" id="3.90.550.10">
    <property type="entry name" value="Spore Coat Polysaccharide Biosynthesis Protein SpsA, Chain A"/>
    <property type="match status" value="1"/>
</dbReference>
<dbReference type="Proteomes" id="UP000626210">
    <property type="component" value="Unassembled WGS sequence"/>
</dbReference>
<accession>A0ABQ3G3Q5</accession>